<name>A0ABR8YXU0_9MICO</name>
<evidence type="ECO:0000313" key="3">
    <source>
        <dbReference type="Proteomes" id="UP000661894"/>
    </source>
</evidence>
<keyword evidence="3" id="KW-1185">Reference proteome</keyword>
<comment type="caution">
    <text evidence="2">The sequence shown here is derived from an EMBL/GenBank/DDBJ whole genome shotgun (WGS) entry which is preliminary data.</text>
</comment>
<dbReference type="EMBL" id="JACSPO010000001">
    <property type="protein sequence ID" value="MBD8060789.1"/>
    <property type="molecule type" value="Genomic_DNA"/>
</dbReference>
<sequence>MCGRRALGAALLAALTLTGCGVRLETPPPEVPTADAGEESRQDAALVAAQLRDAAGAAATDDGADVGEVLTAVEEASAEHHEALGGVWEPWPGAGPDATAYPEDPTAPAPAAAATPQEVLELLEEGAATAREDALAHDGELGQLLAAVAISRTWLAADLARALSVDAERLPAEPQPAPEPGTVDTETSRAVDAARYAFEVVAARSSGGQREAAAVRAEQLALVAGAVAPEEDEREVAYDVSDAADAEAPERALAGAAELDVLGAYVALLGTPVEDRETVLDAATYAAGQARSWDTALPALPGLS</sequence>
<feature type="region of interest" description="Disordered" evidence="1">
    <location>
        <begin position="22"/>
        <end position="42"/>
    </location>
</feature>
<feature type="compositionally biased region" description="Low complexity" evidence="1">
    <location>
        <begin position="96"/>
        <end position="111"/>
    </location>
</feature>
<dbReference type="Gene3D" id="1.20.1260.10">
    <property type="match status" value="1"/>
</dbReference>
<dbReference type="PROSITE" id="PS51257">
    <property type="entry name" value="PROKAR_LIPOPROTEIN"/>
    <property type="match status" value="1"/>
</dbReference>
<feature type="region of interest" description="Disordered" evidence="1">
    <location>
        <begin position="92"/>
        <end position="111"/>
    </location>
</feature>
<protein>
    <submittedName>
        <fullName evidence="2">DUF4439 domain-containing protein</fullName>
    </submittedName>
</protein>
<gene>
    <name evidence="2" type="ORF">H9624_00445</name>
</gene>
<proteinExistence type="predicted"/>
<accession>A0ABR8YXU0</accession>
<organism evidence="2 3">
    <name type="scientific">Oceanitalea stevensii</name>
    <dbReference type="NCBI Taxonomy" id="2763072"/>
    <lineage>
        <taxon>Bacteria</taxon>
        <taxon>Bacillati</taxon>
        <taxon>Actinomycetota</taxon>
        <taxon>Actinomycetes</taxon>
        <taxon>Micrococcales</taxon>
        <taxon>Bogoriellaceae</taxon>
        <taxon>Georgenia</taxon>
    </lineage>
</organism>
<evidence type="ECO:0000256" key="1">
    <source>
        <dbReference type="SAM" id="MobiDB-lite"/>
    </source>
</evidence>
<reference evidence="2 3" key="1">
    <citation type="submission" date="2020-08" db="EMBL/GenBank/DDBJ databases">
        <title>A Genomic Blueprint of the Chicken Gut Microbiome.</title>
        <authorList>
            <person name="Gilroy R."/>
            <person name="Ravi A."/>
            <person name="Getino M."/>
            <person name="Pursley I."/>
            <person name="Horton D.L."/>
            <person name="Alikhan N.-F."/>
            <person name="Baker D."/>
            <person name="Gharbi K."/>
            <person name="Hall N."/>
            <person name="Watson M."/>
            <person name="Adriaenssens E.M."/>
            <person name="Foster-Nyarko E."/>
            <person name="Jarju S."/>
            <person name="Secka A."/>
            <person name="Antonio M."/>
            <person name="Oren A."/>
            <person name="Chaudhuri R."/>
            <person name="La Ragione R.M."/>
            <person name="Hildebrand F."/>
            <person name="Pallen M.J."/>
        </authorList>
    </citation>
    <scope>NUCLEOTIDE SEQUENCE [LARGE SCALE GENOMIC DNA]</scope>
    <source>
        <strain evidence="2 3">Sa1BUA1</strain>
    </source>
</reference>
<dbReference type="InterPro" id="IPR012347">
    <property type="entry name" value="Ferritin-like"/>
</dbReference>
<dbReference type="RefSeq" id="WP_251837957.1">
    <property type="nucleotide sequence ID" value="NZ_JACSPO010000001.1"/>
</dbReference>
<dbReference type="Proteomes" id="UP000661894">
    <property type="component" value="Unassembled WGS sequence"/>
</dbReference>
<evidence type="ECO:0000313" key="2">
    <source>
        <dbReference type="EMBL" id="MBD8060789.1"/>
    </source>
</evidence>